<feature type="region of interest" description="Disordered" evidence="1">
    <location>
        <begin position="161"/>
        <end position="236"/>
    </location>
</feature>
<feature type="chain" id="PRO_5036149047" evidence="2">
    <location>
        <begin position="27"/>
        <end position="236"/>
    </location>
</feature>
<keyword evidence="5" id="KW-1185">Reference proteome</keyword>
<proteinExistence type="predicted"/>
<evidence type="ECO:0000313" key="3">
    <source>
        <dbReference type="EMBL" id="MBB1259792.1"/>
    </source>
</evidence>
<reference evidence="6" key="2">
    <citation type="submission" date="2020-05" db="EMBL/GenBank/DDBJ databases">
        <title>Classification of alakaliphilic streptomycetes isolated from an alkaline soil next to Lonar Crater, India and a proposal for the recognition of Streptomyces alkaliterrae sp. nov.</title>
        <authorList>
            <person name="Golinska P."/>
        </authorList>
    </citation>
    <scope>NUCLEOTIDE SEQUENCE [LARGE SCALE GENOMIC DNA]</scope>
    <source>
        <strain evidence="6">OF8</strain>
    </source>
</reference>
<dbReference type="InterPro" id="IPR036182">
    <property type="entry name" value="PCuAC_sf"/>
</dbReference>
<feature type="compositionally biased region" description="Low complexity" evidence="1">
    <location>
        <begin position="190"/>
        <end position="236"/>
    </location>
</feature>
<feature type="compositionally biased region" description="Basic and acidic residues" evidence="1">
    <location>
        <begin position="171"/>
        <end position="188"/>
    </location>
</feature>
<evidence type="ECO:0000313" key="5">
    <source>
        <dbReference type="Proteomes" id="UP000320857"/>
    </source>
</evidence>
<dbReference type="SUPFAM" id="SSF110087">
    <property type="entry name" value="DR1885-like metal-binding protein"/>
    <property type="match status" value="1"/>
</dbReference>
<dbReference type="PROSITE" id="PS51257">
    <property type="entry name" value="PROKAR_LIPOPROTEIN"/>
    <property type="match status" value="1"/>
</dbReference>
<feature type="signal peptide" evidence="2">
    <location>
        <begin position="1"/>
        <end position="26"/>
    </location>
</feature>
<organism evidence="4 5">
    <name type="scientific">Streptomyces alkaliterrae</name>
    <dbReference type="NCBI Taxonomy" id="2213162"/>
    <lineage>
        <taxon>Bacteria</taxon>
        <taxon>Bacillati</taxon>
        <taxon>Actinomycetota</taxon>
        <taxon>Actinomycetes</taxon>
        <taxon>Kitasatosporales</taxon>
        <taxon>Streptomycetaceae</taxon>
        <taxon>Streptomyces</taxon>
    </lineage>
</organism>
<sequence>MSSSLRRGVVAATVIALSTLSLGACGAGFNAQTQDVRPSSASVSVDNIKIENIVVITPEEGEGPAVVSARIFNSGTEDETLRSLTVEGAGDVELTPAEGGKLVVPAGGSLMLGGEGNAMAVVNDPKDVADGNEQRVSFVLSETGKLSTWALVVPATRQYADWGPTPQAAPADEKSGDDKSGDDNREDAGQDGNAGDQDGAAGDNAEGQQDAQGAEGAEGAENQDGAAEGAEATPSS</sequence>
<dbReference type="Proteomes" id="UP000517765">
    <property type="component" value="Unassembled WGS sequence"/>
</dbReference>
<dbReference type="AlphaFoldDB" id="A0A5P0YQH3"/>
<evidence type="ECO:0000313" key="6">
    <source>
        <dbReference type="Proteomes" id="UP000517765"/>
    </source>
</evidence>
<reference evidence="3" key="3">
    <citation type="journal article" name="Syst. Appl. Microbiol.">
        <title>Streptomyces alkaliterrae sp. nov., isolated from an alkaline soil, and emended descriptions of Streptomyces alkaliphilus, Streptomyces calidiresistens and Streptomyces durbertensis.</title>
        <authorList>
            <person name="Swiecimska M."/>
            <person name="Golinska P."/>
            <person name="Nouioui I."/>
            <person name="Wypij M."/>
            <person name="Rai M."/>
            <person name="Sangal V."/>
            <person name="Goodfellow M."/>
        </authorList>
    </citation>
    <scope>NUCLEOTIDE SEQUENCE</scope>
    <source>
        <strain evidence="3">OF8</strain>
    </source>
</reference>
<name>A0A5P0YQH3_9ACTN</name>
<protein>
    <submittedName>
        <fullName evidence="4">DUF461 domain-containing protein</fullName>
    </submittedName>
</protein>
<dbReference type="Pfam" id="PF04314">
    <property type="entry name" value="PCuAC"/>
    <property type="match status" value="1"/>
</dbReference>
<dbReference type="EMBL" id="VJYK02000099">
    <property type="protein sequence ID" value="MQS02563.1"/>
    <property type="molecule type" value="Genomic_DNA"/>
</dbReference>
<comment type="caution">
    <text evidence="4">The sequence shown here is derived from an EMBL/GenBank/DDBJ whole genome shotgun (WGS) entry which is preliminary data.</text>
</comment>
<dbReference type="EMBL" id="JABJXA010000066">
    <property type="protein sequence ID" value="MBB1259792.1"/>
    <property type="molecule type" value="Genomic_DNA"/>
</dbReference>
<evidence type="ECO:0000313" key="4">
    <source>
        <dbReference type="EMBL" id="MQS02563.1"/>
    </source>
</evidence>
<evidence type="ECO:0000256" key="2">
    <source>
        <dbReference type="SAM" id="SignalP"/>
    </source>
</evidence>
<gene>
    <name evidence="4" type="ORF">FNX44_011885</name>
    <name evidence="3" type="ORF">H3147_13250</name>
</gene>
<dbReference type="InterPro" id="IPR007410">
    <property type="entry name" value="LpqE-like"/>
</dbReference>
<keyword evidence="2" id="KW-0732">Signal</keyword>
<dbReference type="Proteomes" id="UP000320857">
    <property type="component" value="Unassembled WGS sequence"/>
</dbReference>
<dbReference type="OrthoDB" id="3824824at2"/>
<dbReference type="RefSeq" id="WP_143648017.1">
    <property type="nucleotide sequence ID" value="NZ_JABJXA010000066.1"/>
</dbReference>
<reference evidence="4 5" key="1">
    <citation type="submission" date="2019-10" db="EMBL/GenBank/DDBJ databases">
        <title>Streptomyces sp. nov., a novel actinobacterium isolated from alkaline environment.</title>
        <authorList>
            <person name="Golinska P."/>
        </authorList>
    </citation>
    <scope>NUCLEOTIDE SEQUENCE [LARGE SCALE GENOMIC DNA]</scope>
    <source>
        <strain evidence="4 5">OF1</strain>
    </source>
</reference>
<accession>A0A5P0YQH3</accession>
<evidence type="ECO:0000256" key="1">
    <source>
        <dbReference type="SAM" id="MobiDB-lite"/>
    </source>
</evidence>